<sequence length="112" mass="11763">MNVKKITGTVLVAAMLSGGGIALAKAKATKAEMAARQDQEWAYTPDPEDANPDPTQASNYTQVGSLNCPGGDELCGITAPAAGSQPDLDKDPNFRTRIQSLDQTQGDVHSFN</sequence>
<evidence type="ECO:0000313" key="3">
    <source>
        <dbReference type="EMBL" id="SEK86608.1"/>
    </source>
</evidence>
<dbReference type="Proteomes" id="UP000199421">
    <property type="component" value="Unassembled WGS sequence"/>
</dbReference>
<evidence type="ECO:0000313" key="4">
    <source>
        <dbReference type="Proteomes" id="UP000199421"/>
    </source>
</evidence>
<evidence type="ECO:0000256" key="1">
    <source>
        <dbReference type="SAM" id="MobiDB-lite"/>
    </source>
</evidence>
<gene>
    <name evidence="3" type="ORF">SAMN05661044_01366</name>
</gene>
<feature type="signal peptide" evidence="2">
    <location>
        <begin position="1"/>
        <end position="24"/>
    </location>
</feature>
<feature type="chain" id="PRO_5011485709" description="Secreted protein" evidence="2">
    <location>
        <begin position="25"/>
        <end position="112"/>
    </location>
</feature>
<feature type="region of interest" description="Disordered" evidence="1">
    <location>
        <begin position="34"/>
        <end position="65"/>
    </location>
</feature>
<feature type="compositionally biased region" description="Polar residues" evidence="1">
    <location>
        <begin position="96"/>
        <end position="112"/>
    </location>
</feature>
<evidence type="ECO:0000256" key="2">
    <source>
        <dbReference type="SAM" id="SignalP"/>
    </source>
</evidence>
<dbReference type="EMBL" id="FOAF01000001">
    <property type="protein sequence ID" value="SEK86608.1"/>
    <property type="molecule type" value="Genomic_DNA"/>
</dbReference>
<dbReference type="AlphaFoldDB" id="A0A1H7KIJ4"/>
<feature type="compositionally biased region" description="Polar residues" evidence="1">
    <location>
        <begin position="53"/>
        <end position="65"/>
    </location>
</feature>
<dbReference type="RefSeq" id="WP_093320716.1">
    <property type="nucleotide sequence ID" value="NZ_FOAF01000001.1"/>
</dbReference>
<proteinExistence type="predicted"/>
<evidence type="ECO:0008006" key="5">
    <source>
        <dbReference type="Google" id="ProtNLM"/>
    </source>
</evidence>
<organism evidence="3 4">
    <name type="scientific">Olivibacter domesticus</name>
    <name type="common">Pseudosphingobacterium domesticum</name>
    <dbReference type="NCBI Taxonomy" id="407022"/>
    <lineage>
        <taxon>Bacteria</taxon>
        <taxon>Pseudomonadati</taxon>
        <taxon>Bacteroidota</taxon>
        <taxon>Sphingobacteriia</taxon>
        <taxon>Sphingobacteriales</taxon>
        <taxon>Sphingobacteriaceae</taxon>
        <taxon>Olivibacter</taxon>
    </lineage>
</organism>
<accession>A0A1H7KIJ4</accession>
<keyword evidence="2" id="KW-0732">Signal</keyword>
<keyword evidence="4" id="KW-1185">Reference proteome</keyword>
<dbReference type="OrthoDB" id="804718at2"/>
<reference evidence="4" key="1">
    <citation type="submission" date="2016-10" db="EMBL/GenBank/DDBJ databases">
        <authorList>
            <person name="Varghese N."/>
            <person name="Submissions S."/>
        </authorList>
    </citation>
    <scope>NUCLEOTIDE SEQUENCE [LARGE SCALE GENOMIC DNA]</scope>
    <source>
        <strain evidence="4">DSM 18733</strain>
    </source>
</reference>
<name>A0A1H7KIJ4_OLID1</name>
<protein>
    <recommendedName>
        <fullName evidence="5">Secreted protein</fullName>
    </recommendedName>
</protein>
<feature type="region of interest" description="Disordered" evidence="1">
    <location>
        <begin position="77"/>
        <end position="112"/>
    </location>
</feature>